<accession>A0A0A9GMY7</accession>
<proteinExistence type="predicted"/>
<reference evidence="1" key="2">
    <citation type="journal article" date="2015" name="Data Brief">
        <title>Shoot transcriptome of the giant reed, Arundo donax.</title>
        <authorList>
            <person name="Barrero R.A."/>
            <person name="Guerrero F.D."/>
            <person name="Moolhuijzen P."/>
            <person name="Goolsby J.A."/>
            <person name="Tidwell J."/>
            <person name="Bellgard S.E."/>
            <person name="Bellgard M.I."/>
        </authorList>
    </citation>
    <scope>NUCLEOTIDE SEQUENCE</scope>
    <source>
        <tissue evidence="1">Shoot tissue taken approximately 20 cm above the soil surface</tissue>
    </source>
</reference>
<sequence>MRSASAVD</sequence>
<evidence type="ECO:0000313" key="1">
    <source>
        <dbReference type="EMBL" id="JAE25852.1"/>
    </source>
</evidence>
<reference evidence="1" key="1">
    <citation type="submission" date="2014-09" db="EMBL/GenBank/DDBJ databases">
        <authorList>
            <person name="Magalhaes I.L.F."/>
            <person name="Oliveira U."/>
            <person name="Santos F.R."/>
            <person name="Vidigal T.H.D.A."/>
            <person name="Brescovit A.D."/>
            <person name="Santos A.J."/>
        </authorList>
    </citation>
    <scope>NUCLEOTIDE SEQUENCE</scope>
    <source>
        <tissue evidence="1">Shoot tissue taken approximately 20 cm above the soil surface</tissue>
    </source>
</reference>
<protein>
    <submittedName>
        <fullName evidence="1">Uncharacterized protein</fullName>
    </submittedName>
</protein>
<organism evidence="1">
    <name type="scientific">Arundo donax</name>
    <name type="common">Giant reed</name>
    <name type="synonym">Donax arundinaceus</name>
    <dbReference type="NCBI Taxonomy" id="35708"/>
    <lineage>
        <taxon>Eukaryota</taxon>
        <taxon>Viridiplantae</taxon>
        <taxon>Streptophyta</taxon>
        <taxon>Embryophyta</taxon>
        <taxon>Tracheophyta</taxon>
        <taxon>Spermatophyta</taxon>
        <taxon>Magnoliopsida</taxon>
        <taxon>Liliopsida</taxon>
        <taxon>Poales</taxon>
        <taxon>Poaceae</taxon>
        <taxon>PACMAD clade</taxon>
        <taxon>Arundinoideae</taxon>
        <taxon>Arundineae</taxon>
        <taxon>Arundo</taxon>
    </lineage>
</organism>
<dbReference type="EMBL" id="GBRH01172044">
    <property type="protein sequence ID" value="JAE25852.1"/>
    <property type="molecule type" value="Transcribed_RNA"/>
</dbReference>
<name>A0A0A9GMY7_ARUDO</name>